<keyword evidence="9" id="KW-0498">Mitosis</keyword>
<dbReference type="Pfam" id="PF08656">
    <property type="entry name" value="DASH_Dad3"/>
    <property type="match status" value="1"/>
</dbReference>
<evidence type="ECO:0000256" key="15">
    <source>
        <dbReference type="ARBA" id="ARBA00023328"/>
    </source>
</evidence>
<keyword evidence="15" id="KW-0137">Centromere</keyword>
<protein>
    <recommendedName>
        <fullName evidence="16">DASH complex subunit DAD3</fullName>
    </recommendedName>
    <alternativeName>
        <fullName evidence="17">Outer kinetochore protein DAD3</fullName>
    </alternativeName>
</protein>
<evidence type="ECO:0000256" key="7">
    <source>
        <dbReference type="ARBA" id="ARBA00022618"/>
    </source>
</evidence>
<dbReference type="EMBL" id="JAEUBG010002973">
    <property type="protein sequence ID" value="KAH3683731.1"/>
    <property type="molecule type" value="Genomic_DNA"/>
</dbReference>
<accession>A0A9P8TLY6</accession>
<name>A0A9P8TLY6_WICPI</name>
<keyword evidence="6" id="KW-0963">Cytoplasm</keyword>
<keyword evidence="19" id="KW-1185">Reference proteome</keyword>
<dbReference type="GO" id="GO:0008608">
    <property type="term" value="P:attachment of spindle microtubules to kinetochore"/>
    <property type="evidence" value="ECO:0007669"/>
    <property type="project" value="InterPro"/>
</dbReference>
<proteinExistence type="inferred from homology"/>
<evidence type="ECO:0000256" key="13">
    <source>
        <dbReference type="ARBA" id="ARBA00023242"/>
    </source>
</evidence>
<keyword evidence="11" id="KW-0995">Kinetochore</keyword>
<evidence type="ECO:0000256" key="8">
    <source>
        <dbReference type="ARBA" id="ARBA00022701"/>
    </source>
</evidence>
<evidence type="ECO:0000256" key="4">
    <source>
        <dbReference type="ARBA" id="ARBA00006277"/>
    </source>
</evidence>
<reference evidence="18" key="2">
    <citation type="submission" date="2021-01" db="EMBL/GenBank/DDBJ databases">
        <authorList>
            <person name="Schikora-Tamarit M.A."/>
        </authorList>
    </citation>
    <scope>NUCLEOTIDE SEQUENCE</scope>
    <source>
        <strain evidence="18">CBS2887</strain>
    </source>
</reference>
<evidence type="ECO:0000256" key="11">
    <source>
        <dbReference type="ARBA" id="ARBA00022838"/>
    </source>
</evidence>
<evidence type="ECO:0000256" key="2">
    <source>
        <dbReference type="ARBA" id="ARBA00004186"/>
    </source>
</evidence>
<dbReference type="GO" id="GO:0051301">
    <property type="term" value="P:cell division"/>
    <property type="evidence" value="ECO:0007669"/>
    <property type="project" value="UniProtKB-KW"/>
</dbReference>
<evidence type="ECO:0000256" key="6">
    <source>
        <dbReference type="ARBA" id="ARBA00022490"/>
    </source>
</evidence>
<evidence type="ECO:0000256" key="14">
    <source>
        <dbReference type="ARBA" id="ARBA00023306"/>
    </source>
</evidence>
<evidence type="ECO:0000256" key="3">
    <source>
        <dbReference type="ARBA" id="ARBA00004629"/>
    </source>
</evidence>
<keyword evidence="5" id="KW-0158">Chromosome</keyword>
<evidence type="ECO:0000313" key="19">
    <source>
        <dbReference type="Proteomes" id="UP000774326"/>
    </source>
</evidence>
<dbReference type="PANTHER" id="PTHR28017">
    <property type="entry name" value="DASH COMPLEX SUBUNIT DAD3"/>
    <property type="match status" value="1"/>
</dbReference>
<comment type="subcellular location">
    <subcellularLocation>
        <location evidence="3">Chromosome</location>
        <location evidence="3">Centromere</location>
        <location evidence="3">Kinetochore</location>
    </subcellularLocation>
    <subcellularLocation>
        <location evidence="2">Cytoplasm</location>
        <location evidence="2">Cytoskeleton</location>
        <location evidence="2">Spindle</location>
    </subcellularLocation>
    <subcellularLocation>
        <location evidence="1">Nucleus</location>
    </subcellularLocation>
</comment>
<comment type="similarity">
    <text evidence="4">Belongs to the DASH complex DAD3 family.</text>
</comment>
<dbReference type="InterPro" id="IPR013965">
    <property type="entry name" value="DASH_Dad3"/>
</dbReference>
<keyword evidence="7" id="KW-0132">Cell division</keyword>
<reference evidence="18" key="1">
    <citation type="journal article" date="2021" name="Open Biol.">
        <title>Shared evolutionary footprints suggest mitochondrial oxidative damage underlies multiple complex I losses in fungi.</title>
        <authorList>
            <person name="Schikora-Tamarit M.A."/>
            <person name="Marcet-Houben M."/>
            <person name="Nosek J."/>
            <person name="Gabaldon T."/>
        </authorList>
    </citation>
    <scope>NUCLEOTIDE SEQUENCE</scope>
    <source>
        <strain evidence="18">CBS2887</strain>
    </source>
</reference>
<keyword evidence="14" id="KW-0131">Cell cycle</keyword>
<dbReference type="PANTHER" id="PTHR28017:SF1">
    <property type="entry name" value="DASH COMPLEX SUBUNIT DAD3"/>
    <property type="match status" value="1"/>
</dbReference>
<evidence type="ECO:0000313" key="18">
    <source>
        <dbReference type="EMBL" id="KAH3683731.1"/>
    </source>
</evidence>
<dbReference type="Proteomes" id="UP000774326">
    <property type="component" value="Unassembled WGS sequence"/>
</dbReference>
<keyword evidence="8" id="KW-0493">Microtubule</keyword>
<dbReference type="OrthoDB" id="2443965at2759"/>
<evidence type="ECO:0000256" key="16">
    <source>
        <dbReference type="ARBA" id="ARBA00044179"/>
    </source>
</evidence>
<evidence type="ECO:0000256" key="12">
    <source>
        <dbReference type="ARBA" id="ARBA00023212"/>
    </source>
</evidence>
<evidence type="ECO:0000256" key="10">
    <source>
        <dbReference type="ARBA" id="ARBA00022829"/>
    </source>
</evidence>
<dbReference type="GO" id="GO:0005874">
    <property type="term" value="C:microtubule"/>
    <property type="evidence" value="ECO:0007669"/>
    <property type="project" value="UniProtKB-KW"/>
</dbReference>
<evidence type="ECO:0000256" key="5">
    <source>
        <dbReference type="ARBA" id="ARBA00022454"/>
    </source>
</evidence>
<gene>
    <name evidence="18" type="ORF">WICPIJ_005292</name>
</gene>
<organism evidence="18 19">
    <name type="scientific">Wickerhamomyces pijperi</name>
    <name type="common">Yeast</name>
    <name type="synonym">Pichia pijperi</name>
    <dbReference type="NCBI Taxonomy" id="599730"/>
    <lineage>
        <taxon>Eukaryota</taxon>
        <taxon>Fungi</taxon>
        <taxon>Dikarya</taxon>
        <taxon>Ascomycota</taxon>
        <taxon>Saccharomycotina</taxon>
        <taxon>Saccharomycetes</taxon>
        <taxon>Phaffomycetales</taxon>
        <taxon>Wickerhamomycetaceae</taxon>
        <taxon>Wickerhamomyces</taxon>
    </lineage>
</organism>
<dbReference type="GO" id="GO:0042729">
    <property type="term" value="C:DASH complex"/>
    <property type="evidence" value="ECO:0007669"/>
    <property type="project" value="InterPro"/>
</dbReference>
<dbReference type="GO" id="GO:0072686">
    <property type="term" value="C:mitotic spindle"/>
    <property type="evidence" value="ECO:0007669"/>
    <property type="project" value="InterPro"/>
</dbReference>
<evidence type="ECO:0000256" key="9">
    <source>
        <dbReference type="ARBA" id="ARBA00022776"/>
    </source>
</evidence>
<comment type="caution">
    <text evidence="18">The sequence shown here is derived from an EMBL/GenBank/DDBJ whole genome shotgun (WGS) entry which is preliminary data.</text>
</comment>
<sequence length="119" mass="13794">MSSECLNTDYTKSTELTETELRILQQYQGLARRLLRLSEIISQISSIPTLELLENLRKIEGKISLVYTLFNAAVYSLFLQRDNEAKLLQQSNHHHNNDQDDHIQRNDDAIQESTQSFIS</sequence>
<dbReference type="GO" id="GO:0051010">
    <property type="term" value="F:microtubule plus-end binding"/>
    <property type="evidence" value="ECO:0007669"/>
    <property type="project" value="TreeGrafter"/>
</dbReference>
<evidence type="ECO:0000256" key="17">
    <source>
        <dbReference type="ARBA" id="ARBA00044305"/>
    </source>
</evidence>
<evidence type="ECO:0000256" key="1">
    <source>
        <dbReference type="ARBA" id="ARBA00004123"/>
    </source>
</evidence>
<keyword evidence="10" id="KW-0159">Chromosome partition</keyword>
<keyword evidence="12" id="KW-0206">Cytoskeleton</keyword>
<keyword evidence="13" id="KW-0539">Nucleus</keyword>
<dbReference type="AlphaFoldDB" id="A0A9P8TLY6"/>